<evidence type="ECO:0000256" key="1">
    <source>
        <dbReference type="SAM" id="MobiDB-lite"/>
    </source>
</evidence>
<dbReference type="Ensembl" id="ENSEBUT00000007484.1">
    <property type="protein sequence ID" value="ENSEBUP00000007018.1"/>
    <property type="gene ID" value="ENSEBUG00000004463.1"/>
</dbReference>
<dbReference type="Ensembl" id="ENSEBUT00000007587.1">
    <property type="protein sequence ID" value="ENSEBUP00000007116.1"/>
    <property type="gene ID" value="ENSEBUG00000004463.1"/>
</dbReference>
<feature type="domain" description="FMP27/BLTP2/Hobbit GFWDK motif-containing RBG unit" evidence="2">
    <location>
        <begin position="1126"/>
        <end position="1258"/>
    </location>
</feature>
<evidence type="ECO:0000259" key="2">
    <source>
        <dbReference type="SMART" id="SM01214"/>
    </source>
</evidence>
<dbReference type="Pfam" id="PF10344">
    <property type="entry name" value="Hobbit"/>
    <property type="match status" value="3"/>
</dbReference>
<feature type="region of interest" description="Disordered" evidence="1">
    <location>
        <begin position="1815"/>
        <end position="1835"/>
    </location>
</feature>
<dbReference type="InterPro" id="IPR045167">
    <property type="entry name" value="Hobbit"/>
</dbReference>
<proteinExistence type="predicted"/>
<name>A0A8C4NJU7_EPTBU</name>
<feature type="compositionally biased region" description="Low complexity" evidence="1">
    <location>
        <begin position="1613"/>
        <end position="1622"/>
    </location>
</feature>
<evidence type="ECO:0000313" key="3">
    <source>
        <dbReference type="Ensembl" id="ENSEBUP00000007018.1"/>
    </source>
</evidence>
<organism evidence="3 4">
    <name type="scientific">Eptatretus burgeri</name>
    <name type="common">Inshore hagfish</name>
    <dbReference type="NCBI Taxonomy" id="7764"/>
    <lineage>
        <taxon>Eukaryota</taxon>
        <taxon>Metazoa</taxon>
        <taxon>Chordata</taxon>
        <taxon>Craniata</taxon>
        <taxon>Vertebrata</taxon>
        <taxon>Cyclostomata</taxon>
        <taxon>Myxini</taxon>
        <taxon>Myxiniformes</taxon>
        <taxon>Myxinidae</taxon>
        <taxon>Eptatretinae</taxon>
        <taxon>Eptatretus</taxon>
    </lineage>
</organism>
<feature type="compositionally biased region" description="Basic and acidic residues" evidence="1">
    <location>
        <begin position="1825"/>
        <end position="1835"/>
    </location>
</feature>
<dbReference type="SMART" id="SM01214">
    <property type="entry name" value="Fmp27_GFWDK"/>
    <property type="match status" value="1"/>
</dbReference>
<dbReference type="GeneTree" id="ENSGT00600000084481"/>
<keyword evidence="4" id="KW-1185">Reference proteome</keyword>
<feature type="region of interest" description="Disordered" evidence="1">
    <location>
        <begin position="1580"/>
        <end position="1623"/>
    </location>
</feature>
<dbReference type="PANTHER" id="PTHR15678:SF6">
    <property type="entry name" value="BRIDGE-LIKE LIPID TRANSFER PROTEIN FAMILY MEMBER 2"/>
    <property type="match status" value="1"/>
</dbReference>
<sequence>MILLLCLWSIGLVVLFLIIERLSVWLLRRYLRGRFGAELSVQRIRFCSLGDLSLYLSSGNSLEIDKIWLSCWIFNRSITTFFTVCVGEVRFRADLLPLVKANQPVSSASSVPTVVKSNSLLAHSELLLRLLATRCGVQVHSLTLMLLNTVLPGALCHSHAKNLSVSLDHTSNRYVFHLGLEQVSSRVLCSSNLSDLCLAEACLGFSLTLAFDSLAQCVTALDVRISGLQADLHEGLFICETQKDQPDSSFETSNRRDFALDTADRWNWIKRLPGQVDLRLDNPVVTLTHQTLARRLHCGTRLLHSWISLQHPRYLQDALPTTECPMISANLLLEDSSLTFQSRQRIAWVAKLQAAFHFSPRSPISSASISSSVVLSTCRIHYQQDVFDSWKVLLLKRFNLSPPSPNRHHTGFDYFTDLALAFSGTFSHIHLSVQMSGAPQCSLGLDSLCTDLKSEPNGLLCEAALLLERFSWRVADDTRLPLAPRPNGTHVWGDAFSLKSCKVKVPQPDVINFSSPNLSSTCEVEGLQIELSESAADCLGAALAHLSPVDGLRESRGADESSWKQFVKQPLHVFFKLDGVDLFFVSRDTENLTARLDSISVSTTPSSADISVSGVAFTVIPLFNVEAQQSAQSPYCCLPATSIANLVFALPELILKFSDNPRSLQVKCGTKLEFFWSPDLYLTLLHHLQLIHVAWLARHDSPSSSCGARLITLAGRSSGVVESRGSVVSAHSRPVTVSLNLESVELRLSFCETSCASFNLQNVCAFYRLFHSSKRNQADLEVKNQTLETEFGITVTMLKAAFDEQDVLSFCELSVNRFPFHSRAATVREEVNRSLQQSDGKRWTPPQLMATRNSALVITLDSIACTFPHCYNFASTLDCALVVMKWLKELHRKPENASENASTTWSAVLPETGRVETDVGKTLLKGLKGSVHDSSNVGKRLEKEVSGKGSAGEASLCKERASLPPDVLLCVHQATLSLADSDFEVHLHDNFELQKDERAESEKRASVLGARVAALRRQHGELLPSRKVEDLYAKLAHRNSDIFVDRARKMHAMAESPRRALLSWTISDMEVIALADWSFEGKERLLGVIQQLDASSPFPSHPPDLLTSWCRHVKGSVKGCLVRIRDYPQHLLEMNQWSWSGVLAAAEPKAPPRAWHRQTLPLSQHRASISVERNLCPLKLYYDLHLDLSLLSVVWGPCWEPAWTLVGQALDLLNRPTVDPSLPLPWWDRSRLLLHGCLKMVASQASLHQLATQDPYNMTEQMHWEWHPFELTWKDGLFDLHGDLDLNVRTASKYDDCCLLRVPSLNVKVVLNWQCSGDPADHWAVVPCAPHALPALMPGSQHDSFRCFRSQSLSLTLNLNSQGGDASPQVLLYSTTLRWMHTFWATNTAVSHPVCSGSLFGNLRPSKPKLSRHYGSLSLSLSFPQLKICYWASFARQRGVEMNCGRGSVSAETKRHLLTASGSLIRRAQVEWRIARMDSDISDAYVWLISAPGTDDLNGPRKSSLLLRLSFLSYKRQTHTSEKEGGSEGDPQHRLRVVDLRACWTPANRTAAFELYEGYHKAAILKQNLSTEALKGLRLEGQESQSKRFRRQGSHGSVSSSPSPLPSSPTSPSPSSTSISSSHCDGEHLLERLLREPGGNFVVFSEESNGGRETLAGPAACKTPDIAARLWLVDLVNSQVLLRGAETAGCVLVAAAHAELLQCLHNPTWFSHGLRQKRSWQCYLGSMQYFATTDSGMDTEGDEQQWLEVKNIEEQQRGSLDSVAELIEGGQAVGGMVTTSKEGDAPSPIGQQLQRIVSRCSCWMYYVNYSHDITPTLPAPPQPPEDPHGQQDPLHRQEGAVDTFTLIHNDLEICTNPAQYAMILDILNNLLLYVEPRRKAHSEKKQRVRFQLEISSHPEEQRSGILHLQEALRAQLSQTRQLERQIYNNHKDLEECGETEELVQRIHDLQDKLTQDKADLQARSEELNILIRCFKDYQVQRQWERVGRAADEGSVVRRTEVQFALAGWQLTEQDGQLGIAALELQRFLYSKVNKSDDTAEHLLELGWFTMKSLLPSFPQEVIRPQKSVAPGRQLALRIFSRVGPPVGGISVKEHFEVNVVPLDINFTFQFFKRMMGFFFPGRGEAEEEEASEDEDKSKLVTTGIPHRHHASLAAEEPLPPCRLQSAGGFPRGSVMRRSTRKTVEPQTVFDDIDKMKQRAAKNNSFIYIKVPQVPLNVSYKGEKEKNLEDVKDFVLVLPCLEYHNCTWTWLDLALALKRDTKKALLSQVSGVCLSFSHSQARLLFQIYPPFHIPSISSPVLPHLLIMQHGMQSSLTALYFHKKI</sequence>
<reference evidence="3" key="1">
    <citation type="submission" date="2025-05" db="UniProtKB">
        <authorList>
            <consortium name="Ensembl"/>
        </authorList>
    </citation>
    <scope>IDENTIFICATION</scope>
</reference>
<protein>
    <submittedName>
        <fullName evidence="3">Si:ch211-259g3.4</fullName>
    </submittedName>
</protein>
<evidence type="ECO:0000313" key="4">
    <source>
        <dbReference type="Proteomes" id="UP000694388"/>
    </source>
</evidence>
<accession>A0A8C4NJU7</accession>
<feature type="compositionally biased region" description="Pro residues" evidence="1">
    <location>
        <begin position="1603"/>
        <end position="1612"/>
    </location>
</feature>
<dbReference type="InterPro" id="IPR019441">
    <property type="entry name" value="FMP27/BLTP2/Hobbit_GFWDK_RBG"/>
</dbReference>
<dbReference type="PANTHER" id="PTHR15678">
    <property type="entry name" value="ANTIGEN MLAA-22-RELATED"/>
    <property type="match status" value="1"/>
</dbReference>
<dbReference type="Proteomes" id="UP000694388">
    <property type="component" value="Unplaced"/>
</dbReference>